<dbReference type="SUPFAM" id="SSF81653">
    <property type="entry name" value="Calcium ATPase, transduction domain A"/>
    <property type="match status" value="1"/>
</dbReference>
<keyword evidence="15" id="KW-0406">Ion transport</keyword>
<dbReference type="InterPro" id="IPR018303">
    <property type="entry name" value="ATPase_P-typ_P_site"/>
</dbReference>
<name>A0A3M8DAJ8_9BACL</name>
<dbReference type="Pfam" id="PF00403">
    <property type="entry name" value="HMA"/>
    <property type="match status" value="1"/>
</dbReference>
<comment type="catalytic activity">
    <reaction evidence="17">
        <text>Cu(+)(in) + ATP + H2O = Cu(+)(out) + ADP + phosphate + H(+)</text>
        <dbReference type="Rhea" id="RHEA:25792"/>
        <dbReference type="ChEBI" id="CHEBI:15377"/>
        <dbReference type="ChEBI" id="CHEBI:15378"/>
        <dbReference type="ChEBI" id="CHEBI:30616"/>
        <dbReference type="ChEBI" id="CHEBI:43474"/>
        <dbReference type="ChEBI" id="CHEBI:49552"/>
        <dbReference type="ChEBI" id="CHEBI:456216"/>
        <dbReference type="EC" id="7.2.2.8"/>
    </reaction>
</comment>
<evidence type="ECO:0000256" key="18">
    <source>
        <dbReference type="RuleBase" id="RU362081"/>
    </source>
</evidence>
<dbReference type="NCBIfam" id="TIGR01525">
    <property type="entry name" value="ATPase-IB_hvy"/>
    <property type="match status" value="1"/>
</dbReference>
<feature type="transmembrane region" description="Helical" evidence="18">
    <location>
        <begin position="157"/>
        <end position="179"/>
    </location>
</feature>
<feature type="transmembrane region" description="Helical" evidence="18">
    <location>
        <begin position="347"/>
        <end position="367"/>
    </location>
</feature>
<dbReference type="InterPro" id="IPR008250">
    <property type="entry name" value="ATPase_P-typ_transduc_dom_A_sf"/>
</dbReference>
<dbReference type="FunFam" id="3.30.70.100:FF:000005">
    <property type="entry name" value="Copper-exporting P-type ATPase A"/>
    <property type="match status" value="1"/>
</dbReference>
<evidence type="ECO:0000256" key="13">
    <source>
        <dbReference type="ARBA" id="ARBA00022989"/>
    </source>
</evidence>
<comment type="similarity">
    <text evidence="2 18">Belongs to the cation transport ATPase (P-type) (TC 3.A.3) family. Type IB subfamily.</text>
</comment>
<dbReference type="InterPro" id="IPR001757">
    <property type="entry name" value="P_typ_ATPase"/>
</dbReference>
<dbReference type="PANTHER" id="PTHR43520">
    <property type="entry name" value="ATP7, ISOFORM B"/>
    <property type="match status" value="1"/>
</dbReference>
<dbReference type="InterPro" id="IPR023299">
    <property type="entry name" value="ATPase_P-typ_cyto_dom_N"/>
</dbReference>
<dbReference type="Gene3D" id="3.30.70.100">
    <property type="match status" value="1"/>
</dbReference>
<dbReference type="Gene3D" id="2.70.150.10">
    <property type="entry name" value="Calcium-transporting ATPase, cytoplasmic transduction domain A"/>
    <property type="match status" value="1"/>
</dbReference>
<dbReference type="InterPro" id="IPR027256">
    <property type="entry name" value="P-typ_ATPase_IB"/>
</dbReference>
<evidence type="ECO:0000256" key="12">
    <source>
        <dbReference type="ARBA" id="ARBA00022967"/>
    </source>
</evidence>
<dbReference type="InterPro" id="IPR006121">
    <property type="entry name" value="HMA_dom"/>
</dbReference>
<dbReference type="NCBIfam" id="TIGR01494">
    <property type="entry name" value="ATPase_P-type"/>
    <property type="match status" value="1"/>
</dbReference>
<dbReference type="PROSITE" id="PS50846">
    <property type="entry name" value="HMA_2"/>
    <property type="match status" value="1"/>
</dbReference>
<evidence type="ECO:0000256" key="15">
    <source>
        <dbReference type="ARBA" id="ARBA00023065"/>
    </source>
</evidence>
<feature type="transmembrane region" description="Helical" evidence="18">
    <location>
        <begin position="379"/>
        <end position="407"/>
    </location>
</feature>
<dbReference type="AlphaFoldDB" id="A0A3M8DAJ8"/>
<gene>
    <name evidence="20" type="ORF">EDM56_19380</name>
</gene>
<dbReference type="FunFam" id="2.70.150.10:FF:000020">
    <property type="entry name" value="Copper-exporting P-type ATPase A"/>
    <property type="match status" value="1"/>
</dbReference>
<dbReference type="GO" id="GO:0140581">
    <property type="term" value="F:P-type monovalent copper transporter activity"/>
    <property type="evidence" value="ECO:0007669"/>
    <property type="project" value="UniProtKB-EC"/>
</dbReference>
<reference evidence="20 21" key="1">
    <citation type="submission" date="2018-10" db="EMBL/GenBank/DDBJ databases">
        <title>Phylogenomics of Brevibacillus.</title>
        <authorList>
            <person name="Dunlap C."/>
        </authorList>
    </citation>
    <scope>NUCLEOTIDE SEQUENCE [LARGE SCALE GENOMIC DNA]</scope>
    <source>
        <strain evidence="20 21">JCM 15716</strain>
    </source>
</reference>
<dbReference type="SFLD" id="SFLDF00027">
    <property type="entry name" value="p-type_atpase"/>
    <property type="match status" value="1"/>
</dbReference>
<dbReference type="EC" id="7.2.2.8" evidence="3"/>
<dbReference type="InterPro" id="IPR017969">
    <property type="entry name" value="Heavy-metal-associated_CS"/>
</dbReference>
<dbReference type="InterPro" id="IPR023298">
    <property type="entry name" value="ATPase_P-typ_TM_dom_sf"/>
</dbReference>
<keyword evidence="5 18" id="KW-1003">Cell membrane</keyword>
<evidence type="ECO:0000256" key="7">
    <source>
        <dbReference type="ARBA" id="ARBA00022692"/>
    </source>
</evidence>
<keyword evidence="8 18" id="KW-0479">Metal-binding</keyword>
<evidence type="ECO:0000256" key="16">
    <source>
        <dbReference type="ARBA" id="ARBA00023136"/>
    </source>
</evidence>
<dbReference type="PROSITE" id="PS01047">
    <property type="entry name" value="HMA_1"/>
    <property type="match status" value="1"/>
</dbReference>
<evidence type="ECO:0000256" key="5">
    <source>
        <dbReference type="ARBA" id="ARBA00022475"/>
    </source>
</evidence>
<dbReference type="SFLD" id="SFLDG00002">
    <property type="entry name" value="C1.7:_P-type_atpase_like"/>
    <property type="match status" value="1"/>
</dbReference>
<keyword evidence="12" id="KW-1278">Translocase</keyword>
<dbReference type="GO" id="GO:0043682">
    <property type="term" value="F:P-type divalent copper transporter activity"/>
    <property type="evidence" value="ECO:0007669"/>
    <property type="project" value="TreeGrafter"/>
</dbReference>
<evidence type="ECO:0000256" key="11">
    <source>
        <dbReference type="ARBA" id="ARBA00022840"/>
    </source>
</evidence>
<dbReference type="RefSeq" id="WP_122919559.1">
    <property type="nucleotide sequence ID" value="NZ_RHHQ01000015.1"/>
</dbReference>
<evidence type="ECO:0000256" key="10">
    <source>
        <dbReference type="ARBA" id="ARBA00022796"/>
    </source>
</evidence>
<dbReference type="SUPFAM" id="SSF81665">
    <property type="entry name" value="Calcium ATPase, transmembrane domain M"/>
    <property type="match status" value="1"/>
</dbReference>
<keyword evidence="21" id="KW-1185">Reference proteome</keyword>
<accession>A0A3M8DAJ8</accession>
<dbReference type="GO" id="GO:0005886">
    <property type="term" value="C:plasma membrane"/>
    <property type="evidence" value="ECO:0007669"/>
    <property type="project" value="UniProtKB-SubCell"/>
</dbReference>
<dbReference type="GO" id="GO:0005524">
    <property type="term" value="F:ATP binding"/>
    <property type="evidence" value="ECO:0007669"/>
    <property type="project" value="UniProtKB-UniRule"/>
</dbReference>
<keyword evidence="7 18" id="KW-0812">Transmembrane</keyword>
<evidence type="ECO:0000256" key="3">
    <source>
        <dbReference type="ARBA" id="ARBA00012517"/>
    </source>
</evidence>
<keyword evidence="14" id="KW-0186">Copper</keyword>
<feature type="transmembrane region" description="Helical" evidence="18">
    <location>
        <begin position="127"/>
        <end position="145"/>
    </location>
</feature>
<dbReference type="SUPFAM" id="SSF56784">
    <property type="entry name" value="HAD-like"/>
    <property type="match status" value="1"/>
</dbReference>
<feature type="transmembrane region" description="Helical" evidence="18">
    <location>
        <begin position="191"/>
        <end position="210"/>
    </location>
</feature>
<evidence type="ECO:0000313" key="20">
    <source>
        <dbReference type="EMBL" id="RNB85074.1"/>
    </source>
</evidence>
<dbReference type="GO" id="GO:0016887">
    <property type="term" value="F:ATP hydrolysis activity"/>
    <property type="evidence" value="ECO:0007669"/>
    <property type="project" value="InterPro"/>
</dbReference>
<dbReference type="InterPro" id="IPR036412">
    <property type="entry name" value="HAD-like_sf"/>
</dbReference>
<dbReference type="EMBL" id="RHHQ01000015">
    <property type="protein sequence ID" value="RNB85074.1"/>
    <property type="molecule type" value="Genomic_DNA"/>
</dbReference>
<proteinExistence type="inferred from homology"/>
<evidence type="ECO:0000256" key="4">
    <source>
        <dbReference type="ARBA" id="ARBA00022448"/>
    </source>
</evidence>
<keyword evidence="9 18" id="KW-0547">Nucleotide-binding</keyword>
<dbReference type="PRINTS" id="PR00119">
    <property type="entry name" value="CATATPASE"/>
</dbReference>
<dbReference type="PRINTS" id="PR00120">
    <property type="entry name" value="HATPASE"/>
</dbReference>
<evidence type="ECO:0000256" key="8">
    <source>
        <dbReference type="ARBA" id="ARBA00022723"/>
    </source>
</evidence>
<dbReference type="InterPro" id="IPR044492">
    <property type="entry name" value="P_typ_ATPase_HD_dom"/>
</dbReference>
<comment type="subcellular location">
    <subcellularLocation>
        <location evidence="1">Cell membrane</location>
        <topology evidence="1">Multi-pass membrane protein</topology>
    </subcellularLocation>
</comment>
<keyword evidence="4" id="KW-0813">Transport</keyword>
<dbReference type="Gene3D" id="3.40.50.1000">
    <property type="entry name" value="HAD superfamily/HAD-like"/>
    <property type="match status" value="1"/>
</dbReference>
<organism evidence="20 21">
    <name type="scientific">Brevibacillus fluminis</name>
    <dbReference type="NCBI Taxonomy" id="511487"/>
    <lineage>
        <taxon>Bacteria</taxon>
        <taxon>Bacillati</taxon>
        <taxon>Bacillota</taxon>
        <taxon>Bacilli</taxon>
        <taxon>Bacillales</taxon>
        <taxon>Paenibacillaceae</taxon>
        <taxon>Brevibacillus</taxon>
    </lineage>
</organism>
<keyword evidence="10" id="KW-0187">Copper transport</keyword>
<dbReference type="SUPFAM" id="SSF55008">
    <property type="entry name" value="HMA, heavy metal-associated domain"/>
    <property type="match status" value="1"/>
</dbReference>
<dbReference type="CDD" id="cd02094">
    <property type="entry name" value="P-type_ATPase_Cu-like"/>
    <property type="match status" value="1"/>
</dbReference>
<protein>
    <recommendedName>
        <fullName evidence="3">P-type Cu(+) transporter</fullName>
        <ecNumber evidence="3">7.2.2.8</ecNumber>
    </recommendedName>
</protein>
<feature type="transmembrane region" description="Helical" evidence="18">
    <location>
        <begin position="709"/>
        <end position="727"/>
    </location>
</feature>
<evidence type="ECO:0000256" key="14">
    <source>
        <dbReference type="ARBA" id="ARBA00023008"/>
    </source>
</evidence>
<comment type="caution">
    <text evidence="20">The sequence shown here is derived from an EMBL/GenBank/DDBJ whole genome shotgun (WGS) entry which is preliminary data.</text>
</comment>
<dbReference type="Pfam" id="PF00702">
    <property type="entry name" value="Hydrolase"/>
    <property type="match status" value="1"/>
</dbReference>
<dbReference type="OrthoDB" id="9813266at2"/>
<evidence type="ECO:0000256" key="9">
    <source>
        <dbReference type="ARBA" id="ARBA00022741"/>
    </source>
</evidence>
<dbReference type="GO" id="GO:0005507">
    <property type="term" value="F:copper ion binding"/>
    <property type="evidence" value="ECO:0007669"/>
    <property type="project" value="TreeGrafter"/>
</dbReference>
<dbReference type="Pfam" id="PF00122">
    <property type="entry name" value="E1-E2_ATPase"/>
    <property type="match status" value="1"/>
</dbReference>
<dbReference type="Gene3D" id="3.40.1110.10">
    <property type="entry name" value="Calcium-transporting ATPase, cytoplasmic domain N"/>
    <property type="match status" value="1"/>
</dbReference>
<sequence length="734" mass="79551">MKYPTTTFQIKGMTCAACANRIEKVVSRAEGVLDVQVNLTMERGKVTYDPAKIDHNRIADKVNQLGFTAVMQRENTETPLDSGSEIRRLALKSITALLLSVPLLWAMAAHIPFLSFVYVPALFLNPLFQLLVTFPIQFLIGFSFYRGAWNSLRHRSANMDVLVVLSTSAAFFYSHYLTFQSWPDRSLHNTPLYYESSALIITFLCIGKLLEAISKSKTLRTLEQLYELQSKEATVIRQKQTIIIPIEGLMRGDLVLVGPGETIPADGEIVSGASVVDESAFTGESIPVAKQAGDRVIGATRNISGPLTLKVTKIGSETALAQIIAIVEEAQATKAPIQRIADELTEVFVPIIVTIASITFFAWYILFNPGALGTALEKAIAVLIVACPCALGLATPTSILVGSGVAAREGVLFKQGKDLELLHKADVIAFDKTGTITKGEPHVSDVWVLVGQQQSFWRMLGSVEQQSEHPIAQALLRTAVQQVAPLPQASNQQEIPGFGVEAVVEGKHVLAGSSRFLQQHGIDLSRAEHMLSHAEQQGKNVVMMAVNGTLAGLVAVTDTIKPSSRKAILRLHKMGKELTMITGDNERAAQAVARHVGISRVHAEVLPEEKARILRSYQQKGKLVAMVGDGTNDAPALSVADIGVAVGTGTNVAISTADVVIMRKDLDGLVTALLLSQATMRNIKQNLFWALAYNCIGIPLTMLGFLAPWVAAAAMAMSSITVVWNALRLRRVRL</sequence>
<evidence type="ECO:0000256" key="2">
    <source>
        <dbReference type="ARBA" id="ARBA00006024"/>
    </source>
</evidence>
<dbReference type="InterPro" id="IPR036163">
    <property type="entry name" value="HMA_dom_sf"/>
</dbReference>
<keyword evidence="11 18" id="KW-0067">ATP-binding</keyword>
<evidence type="ECO:0000256" key="1">
    <source>
        <dbReference type="ARBA" id="ARBA00004651"/>
    </source>
</evidence>
<keyword evidence="13 18" id="KW-1133">Transmembrane helix</keyword>
<evidence type="ECO:0000256" key="17">
    <source>
        <dbReference type="ARBA" id="ARBA00049289"/>
    </source>
</evidence>
<dbReference type="NCBIfam" id="TIGR01511">
    <property type="entry name" value="ATPase-IB1_Cu"/>
    <property type="match status" value="1"/>
</dbReference>
<dbReference type="InterPro" id="IPR059000">
    <property type="entry name" value="ATPase_P-type_domA"/>
</dbReference>
<feature type="domain" description="HMA" evidence="19">
    <location>
        <begin position="4"/>
        <end position="70"/>
    </location>
</feature>
<evidence type="ECO:0000259" key="19">
    <source>
        <dbReference type="PROSITE" id="PS50846"/>
    </source>
</evidence>
<dbReference type="CDD" id="cd00371">
    <property type="entry name" value="HMA"/>
    <property type="match status" value="1"/>
</dbReference>
<dbReference type="GO" id="GO:0055070">
    <property type="term" value="P:copper ion homeostasis"/>
    <property type="evidence" value="ECO:0007669"/>
    <property type="project" value="TreeGrafter"/>
</dbReference>
<dbReference type="PROSITE" id="PS00154">
    <property type="entry name" value="ATPASE_E1_E2"/>
    <property type="match status" value="1"/>
</dbReference>
<keyword evidence="16 18" id="KW-0472">Membrane</keyword>
<dbReference type="Proteomes" id="UP000271031">
    <property type="component" value="Unassembled WGS sequence"/>
</dbReference>
<keyword evidence="6" id="KW-0597">Phosphoprotein</keyword>
<feature type="transmembrane region" description="Helical" evidence="18">
    <location>
        <begin position="686"/>
        <end position="703"/>
    </location>
</feature>
<dbReference type="SFLD" id="SFLDS00003">
    <property type="entry name" value="Haloacid_Dehalogenase"/>
    <property type="match status" value="1"/>
</dbReference>
<dbReference type="PANTHER" id="PTHR43520:SF8">
    <property type="entry name" value="P-TYPE CU(+) TRANSPORTER"/>
    <property type="match status" value="1"/>
</dbReference>
<feature type="transmembrane region" description="Helical" evidence="18">
    <location>
        <begin position="96"/>
        <end position="121"/>
    </location>
</feature>
<evidence type="ECO:0000313" key="21">
    <source>
        <dbReference type="Proteomes" id="UP000271031"/>
    </source>
</evidence>
<evidence type="ECO:0000256" key="6">
    <source>
        <dbReference type="ARBA" id="ARBA00022553"/>
    </source>
</evidence>
<dbReference type="InterPro" id="IPR023214">
    <property type="entry name" value="HAD_sf"/>
</dbReference>